<organism evidence="2 3">
    <name type="scientific">Rasiella rasia</name>
    <dbReference type="NCBI Taxonomy" id="2744027"/>
    <lineage>
        <taxon>Bacteria</taxon>
        <taxon>Pseudomonadati</taxon>
        <taxon>Bacteroidota</taxon>
        <taxon>Flavobacteriia</taxon>
        <taxon>Flavobacteriales</taxon>
        <taxon>Flavobacteriaceae</taxon>
        <taxon>Rasiella</taxon>
    </lineage>
</organism>
<evidence type="ECO:0000313" key="3">
    <source>
        <dbReference type="Proteomes" id="UP000505306"/>
    </source>
</evidence>
<keyword evidence="3" id="KW-1185">Reference proteome</keyword>
<dbReference type="RefSeq" id="WP_164678789.1">
    <property type="nucleotide sequence ID" value="NZ_CP049057.1"/>
</dbReference>
<dbReference type="Proteomes" id="UP000505306">
    <property type="component" value="Chromosome"/>
</dbReference>
<dbReference type="KEGG" id="mgel:G5B37_04055"/>
<dbReference type="Pfam" id="PF19578">
    <property type="entry name" value="DUF6090"/>
    <property type="match status" value="1"/>
</dbReference>
<evidence type="ECO:0000256" key="1">
    <source>
        <dbReference type="SAM" id="Phobius"/>
    </source>
</evidence>
<keyword evidence="1" id="KW-0472">Membrane</keyword>
<evidence type="ECO:0000313" key="2">
    <source>
        <dbReference type="EMBL" id="QIE58761.1"/>
    </source>
</evidence>
<keyword evidence="1" id="KW-0812">Transmembrane</keyword>
<proteinExistence type="predicted"/>
<dbReference type="InterPro" id="IPR045749">
    <property type="entry name" value="DUF6090"/>
</dbReference>
<name>A0A6G6GM39_9FLAO</name>
<keyword evidence="1" id="KW-1133">Transmembrane helix</keyword>
<reference evidence="2 3" key="1">
    <citation type="submission" date="2020-02" db="EMBL/GenBank/DDBJ databases">
        <title>Complete genome sequence of Flavobacteriaceae bacterium.</title>
        <authorList>
            <person name="Kim S.-J."/>
            <person name="Kim Y.-S."/>
            <person name="Kim K.-H."/>
        </authorList>
    </citation>
    <scope>NUCLEOTIDE SEQUENCE [LARGE SCALE GENOMIC DNA]</scope>
    <source>
        <strain evidence="2 3">RR4-40</strain>
    </source>
</reference>
<dbReference type="EMBL" id="CP049057">
    <property type="protein sequence ID" value="QIE58761.1"/>
    <property type="molecule type" value="Genomic_DNA"/>
</dbReference>
<protein>
    <submittedName>
        <fullName evidence="2">Uncharacterized protein</fullName>
    </submittedName>
</protein>
<sequence>MKFFRKIRRKLLNKGKVSKYLAYAAGEIILVVVGILIALYINNLNTEKQETSTLNGYLFNISENIKADQINLDQISKFRDSSVIGSKYFMNMIEQESTESYATYFATYFKYNPWLDESFQSNKSGFEALKNSGYLSKIQQTSLEAELYKYYSLVEKIQEEEQSLNNFMEEMEYDMYKNNIVQRTKVIIKKLFQNVASDEDRTELKNILSYPAFAGSHSRNAGTSYMNVLYAELGKVASNLQTEIERVGKE</sequence>
<feature type="transmembrane region" description="Helical" evidence="1">
    <location>
        <begin position="20"/>
        <end position="41"/>
    </location>
</feature>
<dbReference type="AlphaFoldDB" id="A0A6G6GM39"/>
<accession>A0A6G6GM39</accession>
<gene>
    <name evidence="2" type="ORF">G5B37_04055</name>
</gene>